<evidence type="ECO:0000313" key="1">
    <source>
        <dbReference type="EMBL" id="CUT17967.1"/>
    </source>
</evidence>
<dbReference type="OrthoDB" id="9995675at2"/>
<accession>A0A0S4M4N6</accession>
<evidence type="ECO:0000313" key="2">
    <source>
        <dbReference type="Proteomes" id="UP000198651"/>
    </source>
</evidence>
<name>A0A0S4M4N6_9BURK</name>
<proteinExistence type="predicted"/>
<dbReference type="RefSeq" id="WP_092343468.1">
    <property type="nucleotide sequence ID" value="NZ_LN906597.1"/>
</dbReference>
<dbReference type="Proteomes" id="UP000198651">
    <property type="component" value="Chromosome I"/>
</dbReference>
<organism evidence="1 2">
    <name type="scientific">Candidatus Ichthyocystis hellenicum</name>
    <dbReference type="NCBI Taxonomy" id="1561003"/>
    <lineage>
        <taxon>Bacteria</taxon>
        <taxon>Pseudomonadati</taxon>
        <taxon>Pseudomonadota</taxon>
        <taxon>Betaproteobacteria</taxon>
        <taxon>Burkholderiales</taxon>
        <taxon>Candidatus Ichthyocystis</taxon>
    </lineage>
</organism>
<reference evidence="2" key="1">
    <citation type="submission" date="2015-11" db="EMBL/GenBank/DDBJ databases">
        <authorList>
            <person name="Seth-Smith H.M.B."/>
        </authorList>
    </citation>
    <scope>NUCLEOTIDE SEQUENCE [LARGE SCALE GENOMIC DNA]</scope>
    <source>
        <strain evidence="2">2013Ark11</strain>
    </source>
</reference>
<dbReference type="AlphaFoldDB" id="A0A0S4M4N6"/>
<sequence>MELHCINSCGDSSSDNISLVTNNYYTPTNSDSSVSGLLQIDCSFIKPPSVIISSIVSSINNGSKSEYLNAAGVLLESCISRSLMYLRSIKIQSPICTNLNYMNPECSFEDPTPEDDTYIKNNGKYDNLQYMCDYIKYCMLGNDETIEEKNEEEKLMESEVKFLLKKRNKMMSEIKILLKSNRMIPNNKNKETASISELTTNMEVGQNTQCHGNYTALVTGIRKAIERRLVSKSTFVTMTKDKSSPDEVNVDLFIGTEVRWGLIDRFKFSNLIKERKLLRNTDINARDNCIVYFMKYYLSLRSKLELVARTKFKDTNELIINELNLPVPDRKALKSYDLYEAHPFSGCCPYYARPYYANSNFKISDDMELVKERMDSYLANSKCFSAFPNR</sequence>
<gene>
    <name evidence="1" type="ORF">Ark11_1154</name>
</gene>
<keyword evidence="2" id="KW-1185">Reference proteome</keyword>
<protein>
    <submittedName>
        <fullName evidence="1">Putative coiled coil protein</fullName>
    </submittedName>
</protein>
<dbReference type="EMBL" id="LN906597">
    <property type="protein sequence ID" value="CUT17967.1"/>
    <property type="molecule type" value="Genomic_DNA"/>
</dbReference>